<proteinExistence type="inferred from homology"/>
<organism evidence="8 9">
    <name type="scientific">Actinoplanes lobatus</name>
    <dbReference type="NCBI Taxonomy" id="113568"/>
    <lineage>
        <taxon>Bacteria</taxon>
        <taxon>Bacillati</taxon>
        <taxon>Actinomycetota</taxon>
        <taxon>Actinomycetes</taxon>
        <taxon>Micromonosporales</taxon>
        <taxon>Micromonosporaceae</taxon>
        <taxon>Actinoplanes</taxon>
    </lineage>
</organism>
<reference evidence="7 10" key="2">
    <citation type="submission" date="2021-01" db="EMBL/GenBank/DDBJ databases">
        <title>Whole genome shotgun sequence of Actinoplanes lobatus NBRC 12513.</title>
        <authorList>
            <person name="Komaki H."/>
            <person name="Tamura T."/>
        </authorList>
    </citation>
    <scope>NUCLEOTIDE SEQUENCE [LARGE SCALE GENOMIC DNA]</scope>
    <source>
        <strain evidence="7 10">NBRC 12513</strain>
    </source>
</reference>
<keyword evidence="1" id="KW-0678">Repressor</keyword>
<comment type="similarity">
    <text evidence="6">Belongs to the TacA antitoxin family.</text>
</comment>
<keyword evidence="10" id="KW-1185">Reference proteome</keyword>
<evidence type="ECO:0000313" key="9">
    <source>
        <dbReference type="Proteomes" id="UP000590511"/>
    </source>
</evidence>
<dbReference type="Pfam" id="PF08681">
    <property type="entry name" value="TacA1"/>
    <property type="match status" value="1"/>
</dbReference>
<gene>
    <name evidence="7" type="ORF">Alo02nite_74330</name>
    <name evidence="8" type="ORF">BJ964_009096</name>
</gene>
<dbReference type="GO" id="GO:0006355">
    <property type="term" value="P:regulation of DNA-templated transcription"/>
    <property type="evidence" value="ECO:0007669"/>
    <property type="project" value="InterPro"/>
</dbReference>
<keyword evidence="4" id="KW-0238">DNA-binding</keyword>
<sequence length="88" mass="9446">MSKKAERLHLRVGAEQKALLQAASHATGSSVSAFVRNAATKAAADVLADRRTFLLGEEAWQAFDEALDRPSQDVAGLRKLLTAPTDLN</sequence>
<comment type="caution">
    <text evidence="8">The sequence shown here is derived from an EMBL/GenBank/DDBJ whole genome shotgun (WGS) entry which is preliminary data.</text>
</comment>
<keyword evidence="2" id="KW-1277">Toxin-antitoxin system</keyword>
<evidence type="ECO:0000256" key="5">
    <source>
        <dbReference type="ARBA" id="ARBA00023163"/>
    </source>
</evidence>
<dbReference type="Proteomes" id="UP000631312">
    <property type="component" value="Unassembled WGS sequence"/>
</dbReference>
<name>A0A7W7MM85_9ACTN</name>
<reference evidence="8 9" key="1">
    <citation type="submission" date="2020-08" db="EMBL/GenBank/DDBJ databases">
        <title>Sequencing the genomes of 1000 actinobacteria strains.</title>
        <authorList>
            <person name="Klenk H.-P."/>
        </authorList>
    </citation>
    <scope>NUCLEOTIDE SEQUENCE [LARGE SCALE GENOMIC DNA]</scope>
    <source>
        <strain evidence="8 9">DSM 43150</strain>
    </source>
</reference>
<dbReference type="PANTHER" id="PTHR35401">
    <property type="entry name" value="COPG FAMILY HELIX-TURN-HELIX PROTEIN-RELATED-RELATED"/>
    <property type="match status" value="1"/>
</dbReference>
<dbReference type="InterPro" id="IPR010985">
    <property type="entry name" value="Ribbon_hlx_hlx"/>
</dbReference>
<dbReference type="SUPFAM" id="SSF47598">
    <property type="entry name" value="Ribbon-helix-helix"/>
    <property type="match status" value="1"/>
</dbReference>
<dbReference type="EMBL" id="JACHNC010000001">
    <property type="protein sequence ID" value="MBB4754935.1"/>
    <property type="molecule type" value="Genomic_DNA"/>
</dbReference>
<dbReference type="AlphaFoldDB" id="A0A7W7MM85"/>
<dbReference type="GO" id="GO:0003677">
    <property type="term" value="F:DNA binding"/>
    <property type="evidence" value="ECO:0007669"/>
    <property type="project" value="UniProtKB-KW"/>
</dbReference>
<evidence type="ECO:0000256" key="2">
    <source>
        <dbReference type="ARBA" id="ARBA00022649"/>
    </source>
</evidence>
<evidence type="ECO:0000313" key="7">
    <source>
        <dbReference type="EMBL" id="GIE44535.1"/>
    </source>
</evidence>
<evidence type="ECO:0000313" key="8">
    <source>
        <dbReference type="EMBL" id="MBB4754935.1"/>
    </source>
</evidence>
<evidence type="ECO:0000256" key="1">
    <source>
        <dbReference type="ARBA" id="ARBA00022491"/>
    </source>
</evidence>
<evidence type="ECO:0000256" key="6">
    <source>
        <dbReference type="ARBA" id="ARBA00049988"/>
    </source>
</evidence>
<accession>A0A7W7MM85</accession>
<dbReference type="Gene3D" id="1.20.5.780">
    <property type="entry name" value="Single helix bin"/>
    <property type="match status" value="1"/>
</dbReference>
<evidence type="ECO:0000313" key="10">
    <source>
        <dbReference type="Proteomes" id="UP000631312"/>
    </source>
</evidence>
<dbReference type="InterPro" id="IPR014795">
    <property type="entry name" value="TacA_1-like"/>
</dbReference>
<protein>
    <submittedName>
        <fullName evidence="8">Uncharacterized protein (DUF1778 family)</fullName>
    </submittedName>
</protein>
<dbReference type="RefSeq" id="WP_188126420.1">
    <property type="nucleotide sequence ID" value="NZ_BOMP01000133.1"/>
</dbReference>
<dbReference type="Proteomes" id="UP000590511">
    <property type="component" value="Unassembled WGS sequence"/>
</dbReference>
<evidence type="ECO:0000256" key="4">
    <source>
        <dbReference type="ARBA" id="ARBA00023125"/>
    </source>
</evidence>
<dbReference type="PANTHER" id="PTHR35401:SF1">
    <property type="entry name" value="CYTOPLASMIC PROTEIN"/>
    <property type="match status" value="1"/>
</dbReference>
<dbReference type="EMBL" id="BOMP01000133">
    <property type="protein sequence ID" value="GIE44535.1"/>
    <property type="molecule type" value="Genomic_DNA"/>
</dbReference>
<evidence type="ECO:0000256" key="3">
    <source>
        <dbReference type="ARBA" id="ARBA00023015"/>
    </source>
</evidence>
<keyword evidence="3" id="KW-0805">Transcription regulation</keyword>
<keyword evidence="5" id="KW-0804">Transcription</keyword>